<keyword evidence="9" id="KW-1185">Reference proteome</keyword>
<evidence type="ECO:0000256" key="3">
    <source>
        <dbReference type="ARBA" id="ARBA00022692"/>
    </source>
</evidence>
<keyword evidence="2" id="KW-1003">Cell membrane</keyword>
<evidence type="ECO:0000256" key="4">
    <source>
        <dbReference type="ARBA" id="ARBA00022989"/>
    </source>
</evidence>
<dbReference type="InterPro" id="IPR001123">
    <property type="entry name" value="LeuE-type"/>
</dbReference>
<dbReference type="PIRSF" id="PIRSF006324">
    <property type="entry name" value="LeuE"/>
    <property type="match status" value="1"/>
</dbReference>
<name>A0ABV3XC44_9ACTN</name>
<evidence type="ECO:0000256" key="7">
    <source>
        <dbReference type="SAM" id="Phobius"/>
    </source>
</evidence>
<accession>A0ABV3XC44</accession>
<dbReference type="Proteomes" id="UP001560045">
    <property type="component" value="Unassembled WGS sequence"/>
</dbReference>
<proteinExistence type="predicted"/>
<dbReference type="PANTHER" id="PTHR30086:SF20">
    <property type="entry name" value="ARGININE EXPORTER PROTEIN ARGO-RELATED"/>
    <property type="match status" value="1"/>
</dbReference>
<feature type="transmembrane region" description="Helical" evidence="7">
    <location>
        <begin position="170"/>
        <end position="188"/>
    </location>
</feature>
<feature type="region of interest" description="Disordered" evidence="6">
    <location>
        <begin position="103"/>
        <end position="122"/>
    </location>
</feature>
<keyword evidence="4 7" id="KW-1133">Transmembrane helix</keyword>
<protein>
    <submittedName>
        <fullName evidence="8">LysE family translocator</fullName>
    </submittedName>
</protein>
<evidence type="ECO:0000313" key="8">
    <source>
        <dbReference type="EMBL" id="MEX5718002.1"/>
    </source>
</evidence>
<evidence type="ECO:0000313" key="9">
    <source>
        <dbReference type="Proteomes" id="UP001560045"/>
    </source>
</evidence>
<evidence type="ECO:0000256" key="1">
    <source>
        <dbReference type="ARBA" id="ARBA00004651"/>
    </source>
</evidence>
<reference evidence="8 9" key="1">
    <citation type="submission" date="2024-06" db="EMBL/GenBank/DDBJ databases">
        <title>Draft genome sequence of Geodermatophilus badlandi, a novel member of the Geodermatophilaceae isolated from badland sedimentary rocks in the Red desert, Wyoming, USA.</title>
        <authorList>
            <person name="Ben Tekaya S."/>
            <person name="Nouioui I."/>
            <person name="Flores G.M."/>
            <person name="Shaal M.N."/>
            <person name="Bredoire F."/>
            <person name="Basile F."/>
            <person name="Van Diepen L."/>
            <person name="Ward N.L."/>
        </authorList>
    </citation>
    <scope>NUCLEOTIDE SEQUENCE [LARGE SCALE GENOMIC DNA]</scope>
    <source>
        <strain evidence="8 9">WL48A</strain>
    </source>
</reference>
<feature type="transmembrane region" description="Helical" evidence="7">
    <location>
        <begin position="74"/>
        <end position="91"/>
    </location>
</feature>
<comment type="subcellular location">
    <subcellularLocation>
        <location evidence="1">Cell membrane</location>
        <topology evidence="1">Multi-pass membrane protein</topology>
    </subcellularLocation>
</comment>
<dbReference type="Pfam" id="PF01810">
    <property type="entry name" value="LysE"/>
    <property type="match status" value="1"/>
</dbReference>
<dbReference type="EMBL" id="JBFNXQ010000013">
    <property type="protein sequence ID" value="MEX5718002.1"/>
    <property type="molecule type" value="Genomic_DNA"/>
</dbReference>
<feature type="transmembrane region" description="Helical" evidence="7">
    <location>
        <begin position="40"/>
        <end position="68"/>
    </location>
</feature>
<keyword evidence="3 7" id="KW-0812">Transmembrane</keyword>
<evidence type="ECO:0000256" key="6">
    <source>
        <dbReference type="SAM" id="MobiDB-lite"/>
    </source>
</evidence>
<sequence>MDGAGYGTFVVLAVVLVLVPGPDFAVVVRNTLAGGRGRGAWSAVGITVSNVLQGTAAATGLAAVVVRVEPLFEAIRWLGVAYLGFLAVQAFRSAVRGSYPALDGDGDGDGDGDDDDGGTTAGPRARAGLRQGFLSNITNPKVLAFYLAVLPQFLGPGTAVPVLLAYALTHAVVGLGYLLLLVAVLHRARRVLARRPVRRALDAFTGCALLAFGVRLAADR</sequence>
<comment type="caution">
    <text evidence="8">The sequence shown here is derived from an EMBL/GenBank/DDBJ whole genome shotgun (WGS) entry which is preliminary data.</text>
</comment>
<keyword evidence="5 7" id="KW-0472">Membrane</keyword>
<dbReference type="RefSeq" id="WP_369204420.1">
    <property type="nucleotide sequence ID" value="NZ_JBFNXQ010000013.1"/>
</dbReference>
<organism evidence="8 9">
    <name type="scientific">Geodermatophilus maliterrae</name>
    <dbReference type="NCBI Taxonomy" id="3162531"/>
    <lineage>
        <taxon>Bacteria</taxon>
        <taxon>Bacillati</taxon>
        <taxon>Actinomycetota</taxon>
        <taxon>Actinomycetes</taxon>
        <taxon>Geodermatophilales</taxon>
        <taxon>Geodermatophilaceae</taxon>
        <taxon>Geodermatophilus</taxon>
    </lineage>
</organism>
<gene>
    <name evidence="8" type="ORF">ABQ292_06430</name>
</gene>
<evidence type="ECO:0000256" key="2">
    <source>
        <dbReference type="ARBA" id="ARBA00022475"/>
    </source>
</evidence>
<evidence type="ECO:0000256" key="5">
    <source>
        <dbReference type="ARBA" id="ARBA00023136"/>
    </source>
</evidence>
<feature type="compositionally biased region" description="Acidic residues" evidence="6">
    <location>
        <begin position="104"/>
        <end position="117"/>
    </location>
</feature>
<feature type="transmembrane region" description="Helical" evidence="7">
    <location>
        <begin position="6"/>
        <end position="28"/>
    </location>
</feature>
<dbReference type="PANTHER" id="PTHR30086">
    <property type="entry name" value="ARGININE EXPORTER PROTEIN ARGO"/>
    <property type="match status" value="1"/>
</dbReference>